<evidence type="ECO:0000256" key="1">
    <source>
        <dbReference type="SAM" id="Coils"/>
    </source>
</evidence>
<sequence>MNLAKINWDLEYAGSWPTPVKLAVIGLLSAVLASVWYYLDTRAQLVELEAQQRRELELKETFELKQKKAVNLEEYKLQLADIEKTFGDLLRQLPDRTQVPDLLVDVSQTGLASGLEFELFKPGGEVSKEFYAELPIEIRVVGTYMELGAFVSGLASLPRIVTVHNVKIASRSVDGTAPKRGEAGLVMTALVKTYRYLDDGAATSSSAAERRRR</sequence>
<dbReference type="PIRSF" id="PIRSF016482">
    <property type="entry name" value="PilO"/>
    <property type="match status" value="1"/>
</dbReference>
<dbReference type="Gene3D" id="1.10.287.540">
    <property type="entry name" value="Helix hairpin bin"/>
    <property type="match status" value="1"/>
</dbReference>
<evidence type="ECO:0000313" key="3">
    <source>
        <dbReference type="EMBL" id="WWF02498.1"/>
    </source>
</evidence>
<gene>
    <name evidence="3" type="ORF">N4J17_02440</name>
</gene>
<name>A0ABZ2F7L6_METCP</name>
<feature type="coiled-coil region" evidence="1">
    <location>
        <begin position="65"/>
        <end position="92"/>
    </location>
</feature>
<keyword evidence="1" id="KW-0175">Coiled coil</keyword>
<dbReference type="PANTHER" id="PTHR39555">
    <property type="entry name" value="FIMBRIAL ASSEMBLY PROTEIN PILO-LIKE PROTEIN-RELATED"/>
    <property type="match status" value="1"/>
</dbReference>
<protein>
    <submittedName>
        <fullName evidence="3">Type 4a pilus biogenesis protein PilO</fullName>
    </submittedName>
</protein>
<reference evidence="3 4" key="1">
    <citation type="submission" date="2022-09" db="EMBL/GenBank/DDBJ databases">
        <authorList>
            <person name="Giprobiosintez L."/>
        </authorList>
    </citation>
    <scope>NUCLEOTIDE SEQUENCE [LARGE SCALE GENOMIC DNA]</scope>
    <source>
        <strain evidence="4">VKPM-B-12549 (GBS-15)</strain>
    </source>
</reference>
<keyword evidence="4" id="KW-1185">Reference proteome</keyword>
<dbReference type="RefSeq" id="WP_198322316.1">
    <property type="nucleotide sequence ID" value="NZ_CP104311.1"/>
</dbReference>
<evidence type="ECO:0000313" key="4">
    <source>
        <dbReference type="Proteomes" id="UP001359308"/>
    </source>
</evidence>
<organism evidence="3 4">
    <name type="scientific">Methylococcus capsulatus</name>
    <dbReference type="NCBI Taxonomy" id="414"/>
    <lineage>
        <taxon>Bacteria</taxon>
        <taxon>Pseudomonadati</taxon>
        <taxon>Pseudomonadota</taxon>
        <taxon>Gammaproteobacteria</taxon>
        <taxon>Methylococcales</taxon>
        <taxon>Methylococcaceae</taxon>
        <taxon>Methylococcus</taxon>
    </lineage>
</organism>
<dbReference type="InterPro" id="IPR007445">
    <property type="entry name" value="PilO"/>
</dbReference>
<dbReference type="PANTHER" id="PTHR39555:SF1">
    <property type="entry name" value="TYPE IV PILUS INNER MEMBRANE COMPONENT PILO"/>
    <property type="match status" value="1"/>
</dbReference>
<dbReference type="Proteomes" id="UP001359308">
    <property type="component" value="Chromosome"/>
</dbReference>
<dbReference type="EMBL" id="CP104311">
    <property type="protein sequence ID" value="WWF02498.1"/>
    <property type="molecule type" value="Genomic_DNA"/>
</dbReference>
<dbReference type="Pfam" id="PF04350">
    <property type="entry name" value="PilO"/>
    <property type="match status" value="1"/>
</dbReference>
<accession>A0ABZ2F7L6</accession>
<evidence type="ECO:0000256" key="2">
    <source>
        <dbReference type="SAM" id="Phobius"/>
    </source>
</evidence>
<feature type="transmembrane region" description="Helical" evidence="2">
    <location>
        <begin position="20"/>
        <end position="39"/>
    </location>
</feature>
<dbReference type="InterPro" id="IPR014717">
    <property type="entry name" value="Transl_elong_EF1B/ribsomal_bS6"/>
</dbReference>
<keyword evidence="2" id="KW-0472">Membrane</keyword>
<keyword evidence="2" id="KW-1133">Transmembrane helix</keyword>
<dbReference type="Gene3D" id="3.30.70.60">
    <property type="match status" value="1"/>
</dbReference>
<proteinExistence type="predicted"/>
<keyword evidence="2" id="KW-0812">Transmembrane</keyword>